<dbReference type="Proteomes" id="UP000007239">
    <property type="component" value="Chromosome"/>
</dbReference>
<proteinExistence type="predicted"/>
<keyword evidence="3" id="KW-1185">Reference proteome</keyword>
<name>F6BLV5_THEXL</name>
<dbReference type="RefSeq" id="WP_013789032.1">
    <property type="nucleotide sequence ID" value="NC_015555.1"/>
</dbReference>
<reference evidence="2" key="1">
    <citation type="submission" date="2011-05" db="EMBL/GenBank/DDBJ databases">
        <title>Complete sequence of Thermoanaerobacterium xylanolyticum LX-11.</title>
        <authorList>
            <consortium name="US DOE Joint Genome Institute"/>
            <person name="Lucas S."/>
            <person name="Han J."/>
            <person name="Lapidus A."/>
            <person name="Cheng J.-F."/>
            <person name="Goodwin L."/>
            <person name="Pitluck S."/>
            <person name="Peters L."/>
            <person name="Mikhailova N."/>
            <person name="Lu M."/>
            <person name="Han C."/>
            <person name="Tapia R."/>
            <person name="Land M."/>
            <person name="Hauser L."/>
            <person name="Kyrpides N."/>
            <person name="Ivanova N."/>
            <person name="Pagani I."/>
            <person name="Hemme C."/>
            <person name="Woyke T."/>
        </authorList>
    </citation>
    <scope>NUCLEOTIDE SEQUENCE</scope>
    <source>
        <strain evidence="2">LX-11</strain>
    </source>
</reference>
<evidence type="ECO:0000313" key="2">
    <source>
        <dbReference type="EMBL" id="AEF18306.1"/>
    </source>
</evidence>
<dbReference type="AlphaFoldDB" id="F6BLV5"/>
<dbReference type="GO" id="GO:0043456">
    <property type="term" value="P:regulation of pentose-phosphate shunt"/>
    <property type="evidence" value="ECO:0007669"/>
    <property type="project" value="TreeGrafter"/>
</dbReference>
<dbReference type="Pfam" id="PF00300">
    <property type="entry name" value="His_Phos_1"/>
    <property type="match status" value="1"/>
</dbReference>
<dbReference type="PANTHER" id="PTHR46517">
    <property type="entry name" value="FRUCTOSE-2,6-BISPHOSPHATASE TIGAR"/>
    <property type="match status" value="1"/>
</dbReference>
<dbReference type="EMBL" id="CP002739">
    <property type="protein sequence ID" value="AEF18306.1"/>
    <property type="molecule type" value="Genomic_DNA"/>
</dbReference>
<evidence type="ECO:0000256" key="1">
    <source>
        <dbReference type="ARBA" id="ARBA00022801"/>
    </source>
</evidence>
<dbReference type="InterPro" id="IPR013078">
    <property type="entry name" value="His_Pase_superF_clade-1"/>
</dbReference>
<keyword evidence="1" id="KW-0378">Hydrolase</keyword>
<dbReference type="InterPro" id="IPR051695">
    <property type="entry name" value="Phosphoglycerate_Mutase"/>
</dbReference>
<dbReference type="SMART" id="SM00855">
    <property type="entry name" value="PGAM"/>
    <property type="match status" value="1"/>
</dbReference>
<dbReference type="Gene3D" id="3.40.50.1240">
    <property type="entry name" value="Phosphoglycerate mutase-like"/>
    <property type="match status" value="1"/>
</dbReference>
<dbReference type="CDD" id="cd07067">
    <property type="entry name" value="HP_PGM_like"/>
    <property type="match status" value="1"/>
</dbReference>
<dbReference type="InterPro" id="IPR029033">
    <property type="entry name" value="His_PPase_superfam"/>
</dbReference>
<dbReference type="GO" id="GO:0005829">
    <property type="term" value="C:cytosol"/>
    <property type="evidence" value="ECO:0007669"/>
    <property type="project" value="TreeGrafter"/>
</dbReference>
<dbReference type="HOGENOM" id="CLU_033323_12_0_9"/>
<evidence type="ECO:0000313" key="3">
    <source>
        <dbReference type="Proteomes" id="UP000007239"/>
    </source>
</evidence>
<dbReference type="SUPFAM" id="SSF53254">
    <property type="entry name" value="Phosphoglycerate mutase-like"/>
    <property type="match status" value="1"/>
</dbReference>
<dbReference type="eggNOG" id="COG0406">
    <property type="taxonomic scope" value="Bacteria"/>
</dbReference>
<gene>
    <name evidence="2" type="ordered locus">Thexy_2304</name>
</gene>
<organism evidence="2 3">
    <name type="scientific">Thermoanaerobacterium xylanolyticum (strain ATCC 49914 / DSM 7097 / LX-11)</name>
    <dbReference type="NCBI Taxonomy" id="858215"/>
    <lineage>
        <taxon>Bacteria</taxon>
        <taxon>Bacillati</taxon>
        <taxon>Bacillota</taxon>
        <taxon>Clostridia</taxon>
        <taxon>Thermoanaerobacterales</taxon>
        <taxon>Thermoanaerobacteraceae</taxon>
        <taxon>Thermoanaerobacterium</taxon>
    </lineage>
</organism>
<dbReference type="GO" id="GO:0045820">
    <property type="term" value="P:negative regulation of glycolytic process"/>
    <property type="evidence" value="ECO:0007669"/>
    <property type="project" value="TreeGrafter"/>
</dbReference>
<dbReference type="KEGG" id="txy:Thexy_2304"/>
<dbReference type="PANTHER" id="PTHR46517:SF1">
    <property type="entry name" value="FRUCTOSE-2,6-BISPHOSPHATASE TIGAR"/>
    <property type="match status" value="1"/>
</dbReference>
<dbReference type="GO" id="GO:0004331">
    <property type="term" value="F:fructose-2,6-bisphosphate 2-phosphatase activity"/>
    <property type="evidence" value="ECO:0007669"/>
    <property type="project" value="TreeGrafter"/>
</dbReference>
<sequence>MTKVYFVRHCKPDFSIKDDLMRPLTKDGQKDCKKVTEFLSDKNISKIFSSPYKRAIDTIKDFAESANLKINVIDDFKERKIGNAWIEDFDKFAKEQWHNFNYKLPGGESLNDVQRRNIKALMNILEENVNHNIAISSHGTALSTIINYFNKKFDYAEFEKIKDLMPFIVCFTFDGQDILNIEKFIFD</sequence>
<protein>
    <submittedName>
        <fullName evidence="2">Phosphoglycerate mutase</fullName>
    </submittedName>
</protein>
<dbReference type="STRING" id="858215.Thexy_2304"/>
<accession>F6BLV5</accession>